<gene>
    <name evidence="4" type="ORF">Q5H92_23645</name>
</gene>
<dbReference type="Proteomes" id="UP001167796">
    <property type="component" value="Unassembled WGS sequence"/>
</dbReference>
<dbReference type="SUPFAM" id="SSF49313">
    <property type="entry name" value="Cadherin-like"/>
    <property type="match status" value="2"/>
</dbReference>
<keyword evidence="1" id="KW-0677">Repeat</keyword>
<dbReference type="InterPro" id="IPR015919">
    <property type="entry name" value="Cadherin-like_sf"/>
</dbReference>
<sequence>MTWRTVQTDATKRTVQFKVSMAFRRSYFGTPAIGATVNTGVPLMFGHAAVTGSPTSATINLTVTSVDVTADILYGEATITHVYPASIAYTAYFTQCCRITAAVGLMNNAEKDFTVRTVVNAGTGNNSPVSTLTPIVNLSVGQAAASFLLPASDQDGDPLTFSLATAADLALTTATFVNAPGLAVNATTGNVTFNTVGLTIGKLYNAVIKVSDGKTSTLVDFLIKVAPVSNAPIFDYSVTPPNAYVYKVAPGDPIAFTVRATDSDAGDIVTLQAIGLPTSAIMTPALPVSGNPVASSFSWTPTTANLGTTIVNFVAQDAQGVQRNSSVTIRVSQDPVFNVPPTPANGSVFQVTPGTALNYTIQASDPDPTDRVSLVGATGLPSAAVFTPALPTAAANPVTTQLNWTPVLADWGQHAAVFTARDTYGDESTHTLNLIVNSAPSFISTPGTLSVVAGQVFTYDIATTDPDLPYGDELEIETPVLPAWLTLVDNGDGTATLSGTPTVADAGVNPVSLVAADIYHHGASYGLIRQSFDITVIPCNTQLSATGTNVDCNGKSNGSIALAVSGGTAPYSYAWTGPNGYTSAAQSPSGLAAGTYTVTTTDANNCHETTQITLTEPVLELPQISCAASVAVGNDAGACGAVVSYAVPQGTHSCRNVTTTLTAGLASGALFPLGITTVTYTATDDAGNTAACSFTVTVTDTEAPTITAPAALTVSTDAGQCAATGVALGQATAADNCAGVTVTNNAPATFPKGLTTVTYTATDAAGLTATATQVVTVTDTEAPVVVAPAAVTVSADAGQCSASNVTLGTATAGDNCAGVTVTNNAPAVFPKGTTTVRWTATDATGLTATATQVVTVVDAEKPTITAPAARSVSTNPGQCSATQVALGTPTVADNCTGVTVANNAPATFPKGTTTVTWTATDAAGNTANATQVVTVNDTERPVLAALANITANAPATQCGAVVSFSPTATDNCAGATVVASSASGSTFAVGITTVNVTATDASGNTSTGSFTVTVRDVTAPTALAKNVTVTLVNGAASVTPAQVNNGSADACGIASVTLNKTTFTCANIGANPVTLTVTDVHGLVSTASAVVTVTGTVPTPGITVTPAGSVYTGGVATNLYLGYGAQSVTLTATGGVSYAWSPSAGLSNYKAANPTFTASTPGTFTYTVTATNAYGCTATKTVTLRVVDVRCGNNNDKVIVCHNGHEICISPNAVDTHLTGHTGDQLGTCSSAARGVAEAASVAVAAKNELSAFPNPVTENATVAFRTAQDGPAQVLVYNELGQRVATLFDGAATAGQQYSLTLNGQRLTSGLYVCRLVTNGKTETLRLTIVR</sequence>
<name>A0ABT9AIH9_9BACT</name>
<proteinExistence type="predicted"/>
<keyword evidence="5" id="KW-1185">Reference proteome</keyword>
<dbReference type="InterPro" id="IPR003410">
    <property type="entry name" value="HYR_dom"/>
</dbReference>
<dbReference type="InterPro" id="IPR035986">
    <property type="entry name" value="PKD_dom_sf"/>
</dbReference>
<dbReference type="SUPFAM" id="SSF49299">
    <property type="entry name" value="PKD domain"/>
    <property type="match status" value="1"/>
</dbReference>
<dbReference type="Pfam" id="PF18962">
    <property type="entry name" value="Por_Secre_tail"/>
    <property type="match status" value="1"/>
</dbReference>
<dbReference type="PROSITE" id="PS50093">
    <property type="entry name" value="PKD"/>
    <property type="match status" value="1"/>
</dbReference>
<dbReference type="PROSITE" id="PS50825">
    <property type="entry name" value="HYR"/>
    <property type="match status" value="3"/>
</dbReference>
<dbReference type="SMART" id="SM00089">
    <property type="entry name" value="PKD"/>
    <property type="match status" value="1"/>
</dbReference>
<dbReference type="Pfam" id="PF05345">
    <property type="entry name" value="He_PIG"/>
    <property type="match status" value="1"/>
</dbReference>
<dbReference type="Pfam" id="PF02494">
    <property type="entry name" value="HYR"/>
    <property type="match status" value="4"/>
</dbReference>
<feature type="domain" description="HYR" evidence="3">
    <location>
        <begin position="778"/>
        <end position="858"/>
    </location>
</feature>
<dbReference type="InterPro" id="IPR013783">
    <property type="entry name" value="Ig-like_fold"/>
</dbReference>
<reference evidence="4" key="1">
    <citation type="submission" date="2023-07" db="EMBL/GenBank/DDBJ databases">
        <authorList>
            <person name="Kim M.K."/>
        </authorList>
    </citation>
    <scope>NUCLEOTIDE SEQUENCE</scope>
    <source>
        <strain evidence="4">M29</strain>
    </source>
</reference>
<feature type="domain" description="HYR" evidence="3">
    <location>
        <begin position="612"/>
        <end position="700"/>
    </location>
</feature>
<dbReference type="RefSeq" id="WP_305014046.1">
    <property type="nucleotide sequence ID" value="NZ_JAUQSX010000016.1"/>
</dbReference>
<dbReference type="PANTHER" id="PTHR24273">
    <property type="entry name" value="FI04643P-RELATED"/>
    <property type="match status" value="1"/>
</dbReference>
<accession>A0ABT9AIH9</accession>
<dbReference type="InterPro" id="IPR056844">
    <property type="entry name" value="SibA-E_N"/>
</dbReference>
<dbReference type="InterPro" id="IPR000601">
    <property type="entry name" value="PKD_dom"/>
</dbReference>
<organism evidence="4 5">
    <name type="scientific">Hymenobacter mellowenesis</name>
    <dbReference type="NCBI Taxonomy" id="3063995"/>
    <lineage>
        <taxon>Bacteria</taxon>
        <taxon>Pseudomonadati</taxon>
        <taxon>Bacteroidota</taxon>
        <taxon>Cytophagia</taxon>
        <taxon>Cytophagales</taxon>
        <taxon>Hymenobacteraceae</taxon>
        <taxon>Hymenobacter</taxon>
    </lineage>
</organism>
<dbReference type="InterPro" id="IPR026444">
    <property type="entry name" value="Secre_tail"/>
</dbReference>
<dbReference type="InterPro" id="IPR022409">
    <property type="entry name" value="PKD/Chitinase_dom"/>
</dbReference>
<dbReference type="NCBIfam" id="TIGR04183">
    <property type="entry name" value="Por_Secre_tail"/>
    <property type="match status" value="1"/>
</dbReference>
<comment type="caution">
    <text evidence="4">The sequence shown here is derived from an EMBL/GenBank/DDBJ whole genome shotgun (WGS) entry which is preliminary data.</text>
</comment>
<dbReference type="Pfam" id="PF13573">
    <property type="entry name" value="SprB"/>
    <property type="match status" value="1"/>
</dbReference>
<feature type="domain" description="HYR" evidence="3">
    <location>
        <begin position="936"/>
        <end position="1016"/>
    </location>
</feature>
<protein>
    <submittedName>
        <fullName evidence="4">HYR domain-containing protein</fullName>
    </submittedName>
</protein>
<dbReference type="Gene3D" id="2.60.40.10">
    <property type="entry name" value="Immunoglobulins"/>
    <property type="match status" value="6"/>
</dbReference>
<dbReference type="Pfam" id="PF24907">
    <property type="entry name" value="SIBA-E_N"/>
    <property type="match status" value="1"/>
</dbReference>
<dbReference type="InterPro" id="IPR025667">
    <property type="entry name" value="SprB_repeat"/>
</dbReference>
<evidence type="ECO:0000256" key="1">
    <source>
        <dbReference type="ARBA" id="ARBA00022737"/>
    </source>
</evidence>
<dbReference type="CDD" id="cd00146">
    <property type="entry name" value="PKD"/>
    <property type="match status" value="1"/>
</dbReference>
<evidence type="ECO:0000313" key="5">
    <source>
        <dbReference type="Proteomes" id="UP001167796"/>
    </source>
</evidence>
<feature type="domain" description="PKD" evidence="2">
    <location>
        <begin position="1136"/>
        <end position="1186"/>
    </location>
</feature>
<evidence type="ECO:0000313" key="4">
    <source>
        <dbReference type="EMBL" id="MDO7849378.1"/>
    </source>
</evidence>
<evidence type="ECO:0000259" key="3">
    <source>
        <dbReference type="PROSITE" id="PS50825"/>
    </source>
</evidence>
<dbReference type="PANTHER" id="PTHR24273:SF32">
    <property type="entry name" value="HYALIN"/>
    <property type="match status" value="1"/>
</dbReference>
<evidence type="ECO:0000259" key="2">
    <source>
        <dbReference type="PROSITE" id="PS50093"/>
    </source>
</evidence>
<dbReference type="EMBL" id="JAUQSX010000016">
    <property type="protein sequence ID" value="MDO7849378.1"/>
    <property type="molecule type" value="Genomic_DNA"/>
</dbReference>